<accession>A0AAD2HVS8</accession>
<keyword evidence="3" id="KW-1185">Reference proteome</keyword>
<name>A0AAD2HVS8_9AGAR</name>
<dbReference type="AlphaFoldDB" id="A0AAD2HVS8"/>
<sequence>MTTHLHSRSECQTASPVELTDSQTTNSRAIRVLPHRSGCNQHTPTSTQMNEPLVGMSITSPYLCSNPRSILRRLGQNERRSITLVECQMTQCFHRSALEN</sequence>
<reference evidence="2" key="1">
    <citation type="submission" date="2023-11" db="EMBL/GenBank/DDBJ databases">
        <authorList>
            <person name="De Vega J J."/>
            <person name="De Vega J J."/>
        </authorList>
    </citation>
    <scope>NUCLEOTIDE SEQUENCE</scope>
</reference>
<proteinExistence type="predicted"/>
<feature type="region of interest" description="Disordered" evidence="1">
    <location>
        <begin position="1"/>
        <end position="27"/>
    </location>
</feature>
<gene>
    <name evidence="2" type="ORF">MYCIT1_LOCUS35027</name>
</gene>
<protein>
    <submittedName>
        <fullName evidence="2">Uncharacterized protein</fullName>
    </submittedName>
</protein>
<evidence type="ECO:0000256" key="1">
    <source>
        <dbReference type="SAM" id="MobiDB-lite"/>
    </source>
</evidence>
<organism evidence="2 3">
    <name type="scientific">Mycena citricolor</name>
    <dbReference type="NCBI Taxonomy" id="2018698"/>
    <lineage>
        <taxon>Eukaryota</taxon>
        <taxon>Fungi</taxon>
        <taxon>Dikarya</taxon>
        <taxon>Basidiomycota</taxon>
        <taxon>Agaricomycotina</taxon>
        <taxon>Agaricomycetes</taxon>
        <taxon>Agaricomycetidae</taxon>
        <taxon>Agaricales</taxon>
        <taxon>Marasmiineae</taxon>
        <taxon>Mycenaceae</taxon>
        <taxon>Mycena</taxon>
    </lineage>
</organism>
<comment type="caution">
    <text evidence="2">The sequence shown here is derived from an EMBL/GenBank/DDBJ whole genome shotgun (WGS) entry which is preliminary data.</text>
</comment>
<evidence type="ECO:0000313" key="2">
    <source>
        <dbReference type="EMBL" id="CAK5282900.1"/>
    </source>
</evidence>
<evidence type="ECO:0000313" key="3">
    <source>
        <dbReference type="Proteomes" id="UP001295794"/>
    </source>
</evidence>
<dbReference type="Proteomes" id="UP001295794">
    <property type="component" value="Unassembled WGS sequence"/>
</dbReference>
<dbReference type="EMBL" id="CAVNYO010000463">
    <property type="protein sequence ID" value="CAK5282900.1"/>
    <property type="molecule type" value="Genomic_DNA"/>
</dbReference>
<feature type="non-terminal residue" evidence="2">
    <location>
        <position position="100"/>
    </location>
</feature>